<dbReference type="EC" id="3.1.21.-" evidence="4"/>
<name>A0A9X3M6J3_9CORY</name>
<dbReference type="PANTHER" id="PTHR30015">
    <property type="entry name" value="MRR RESTRICTION SYSTEM PROTEIN"/>
    <property type="match status" value="1"/>
</dbReference>
<keyword evidence="4" id="KW-0540">Nuclease</keyword>
<dbReference type="PANTHER" id="PTHR30015:SF7">
    <property type="entry name" value="TYPE IV METHYL-DIRECTED RESTRICTION ENZYME ECOKMRR"/>
    <property type="match status" value="1"/>
</dbReference>
<feature type="domain" description="Restriction endonuclease type IV Mrr" evidence="2">
    <location>
        <begin position="171"/>
        <end position="290"/>
    </location>
</feature>
<reference evidence="4" key="1">
    <citation type="submission" date="2022-02" db="EMBL/GenBank/DDBJ databases">
        <title>Corynebacterium sp. from urogenital microbiome.</title>
        <authorList>
            <person name="Cappelli E.A."/>
            <person name="Ribeiro T.G."/>
            <person name="Peixe L."/>
        </authorList>
    </citation>
    <scope>NUCLEOTIDE SEQUENCE</scope>
    <source>
        <strain evidence="4">C9Ua_112</strain>
    </source>
</reference>
<keyword evidence="4" id="KW-0378">Hydrolase</keyword>
<evidence type="ECO:0000259" key="2">
    <source>
        <dbReference type="Pfam" id="PF04471"/>
    </source>
</evidence>
<sequence length="313" mass="34966">MEAENPNGSFTELGIPTHQQLVVPIVKAVNRLGGSAKVSEMAEEVLDLVPNSEELVLATYPNRPNDSVLIERIGWGRATAKRIGVLEQPDRGMYLLTDAGEQLLKLSDDLAYERVRELDREAYRAKRKLRKQEEDAVPQEEEDDVPDQEILTESNEEAKDRDWKSQLLNRLHQLTPEGFEKFVIYLLRRYGLQLQHTGASGDEGVDAIGTAPLSPVLSSRVAVQIKRYAPEGKPIGRETVALFQRDAQTKGAERAIIVTLSRFTDPARKAATSTVPTVDLISGDRLAELIRADGESGVKLRPTVDPRWFDKFD</sequence>
<evidence type="ECO:0000259" key="3">
    <source>
        <dbReference type="Pfam" id="PF14338"/>
    </source>
</evidence>
<dbReference type="EMBL" id="JAKMUV010000001">
    <property type="protein sequence ID" value="MCZ9303955.1"/>
    <property type="molecule type" value="Genomic_DNA"/>
</dbReference>
<dbReference type="Proteomes" id="UP001146505">
    <property type="component" value="Unassembled WGS sequence"/>
</dbReference>
<keyword evidence="5" id="KW-1185">Reference proteome</keyword>
<evidence type="ECO:0000256" key="1">
    <source>
        <dbReference type="SAM" id="MobiDB-lite"/>
    </source>
</evidence>
<dbReference type="Pfam" id="PF04471">
    <property type="entry name" value="Mrr_cat"/>
    <property type="match status" value="1"/>
</dbReference>
<dbReference type="GO" id="GO:0009307">
    <property type="term" value="P:DNA restriction-modification system"/>
    <property type="evidence" value="ECO:0007669"/>
    <property type="project" value="InterPro"/>
</dbReference>
<dbReference type="GO" id="GO:0003677">
    <property type="term" value="F:DNA binding"/>
    <property type="evidence" value="ECO:0007669"/>
    <property type="project" value="InterPro"/>
</dbReference>
<dbReference type="AlphaFoldDB" id="A0A9X3M6J3"/>
<feature type="domain" description="Restriction system protein Mrr-like N-terminal" evidence="3">
    <location>
        <begin position="19"/>
        <end position="105"/>
    </location>
</feature>
<protein>
    <submittedName>
        <fullName evidence="4">Restriction endonuclease</fullName>
        <ecNumber evidence="4">3.1.21.-</ecNumber>
    </submittedName>
</protein>
<dbReference type="InterPro" id="IPR052906">
    <property type="entry name" value="Type_IV_Methyl-Rstrct_Enzyme"/>
</dbReference>
<keyword evidence="4" id="KW-0255">Endonuclease</keyword>
<comment type="caution">
    <text evidence="4">The sequence shown here is derived from an EMBL/GenBank/DDBJ whole genome shotgun (WGS) entry which is preliminary data.</text>
</comment>
<evidence type="ECO:0000313" key="4">
    <source>
        <dbReference type="EMBL" id="MCZ9303955.1"/>
    </source>
</evidence>
<dbReference type="Gene3D" id="3.40.1350.10">
    <property type="match status" value="1"/>
</dbReference>
<dbReference type="InterPro" id="IPR025745">
    <property type="entry name" value="Mrr-like_N_dom"/>
</dbReference>
<feature type="compositionally biased region" description="Acidic residues" evidence="1">
    <location>
        <begin position="135"/>
        <end position="147"/>
    </location>
</feature>
<accession>A0A9X3M6J3</accession>
<dbReference type="InterPro" id="IPR007560">
    <property type="entry name" value="Restrct_endonuc_IV_Mrr"/>
</dbReference>
<feature type="region of interest" description="Disordered" evidence="1">
    <location>
        <begin position="127"/>
        <end position="158"/>
    </location>
</feature>
<dbReference type="InterPro" id="IPR011856">
    <property type="entry name" value="tRNA_endonuc-like_dom_sf"/>
</dbReference>
<dbReference type="GeneID" id="301811922"/>
<organism evidence="4 5">
    <name type="scientific">Corynebacterium macclintockiae</name>
    <dbReference type="NCBI Taxonomy" id="2913501"/>
    <lineage>
        <taxon>Bacteria</taxon>
        <taxon>Bacillati</taxon>
        <taxon>Actinomycetota</taxon>
        <taxon>Actinomycetes</taxon>
        <taxon>Mycobacteriales</taxon>
        <taxon>Corynebacteriaceae</taxon>
        <taxon>Corynebacterium</taxon>
    </lineage>
</organism>
<dbReference type="RefSeq" id="WP_269954404.1">
    <property type="nucleotide sequence ID" value="NZ_JAKMUV010000001.1"/>
</dbReference>
<gene>
    <name evidence="4" type="ORF">L8U58_00095</name>
</gene>
<dbReference type="GO" id="GO:0015666">
    <property type="term" value="F:restriction endodeoxyribonuclease activity"/>
    <property type="evidence" value="ECO:0007669"/>
    <property type="project" value="TreeGrafter"/>
</dbReference>
<evidence type="ECO:0000313" key="5">
    <source>
        <dbReference type="Proteomes" id="UP001146505"/>
    </source>
</evidence>
<dbReference type="SUPFAM" id="SSF52980">
    <property type="entry name" value="Restriction endonuclease-like"/>
    <property type="match status" value="1"/>
</dbReference>
<dbReference type="Pfam" id="PF14338">
    <property type="entry name" value="Mrr_N"/>
    <property type="match status" value="1"/>
</dbReference>
<proteinExistence type="predicted"/>
<dbReference type="InterPro" id="IPR011335">
    <property type="entry name" value="Restrct_endonuc-II-like"/>
</dbReference>